<keyword evidence="4" id="KW-0418">Kinase</keyword>
<keyword evidence="5" id="KW-1185">Reference proteome</keyword>
<evidence type="ECO:0000256" key="2">
    <source>
        <dbReference type="PROSITE-ProRule" id="PRU00169"/>
    </source>
</evidence>
<dbReference type="STRING" id="1183438.GKIL_3732"/>
<accession>U5QM78</accession>
<dbReference type="KEGG" id="glj:GKIL_3732"/>
<evidence type="ECO:0000313" key="5">
    <source>
        <dbReference type="Proteomes" id="UP000017396"/>
    </source>
</evidence>
<dbReference type="eggNOG" id="COG0745">
    <property type="taxonomic scope" value="Bacteria"/>
</dbReference>
<dbReference type="Pfam" id="PF00072">
    <property type="entry name" value="Response_reg"/>
    <property type="match status" value="1"/>
</dbReference>
<dbReference type="GO" id="GO:0016301">
    <property type="term" value="F:kinase activity"/>
    <property type="evidence" value="ECO:0007669"/>
    <property type="project" value="UniProtKB-KW"/>
</dbReference>
<dbReference type="SMART" id="SM00448">
    <property type="entry name" value="REC"/>
    <property type="match status" value="1"/>
</dbReference>
<dbReference type="PROSITE" id="PS50110">
    <property type="entry name" value="RESPONSE_REGULATORY"/>
    <property type="match status" value="1"/>
</dbReference>
<sequence>MAKILVIEDEPVSRKLLRMVLSLAAHEVLEAQDGLSGMDLAARNQPDLIVLDLTLPHLDGWAVLARLREQGVTAPVVAVTGHALVGDRERILAAGFDGYMSKPIDVRTFNQALEAYLPC</sequence>
<feature type="modified residue" description="4-aspartylphosphate" evidence="2">
    <location>
        <position position="52"/>
    </location>
</feature>
<reference evidence="4 5" key="1">
    <citation type="journal article" date="2013" name="PLoS ONE">
        <title>Cultivation and Complete Genome Sequencing of Gloeobacter kilaueensis sp. nov., from a Lava Cave in Kilauea Caldera, Hawai'i.</title>
        <authorList>
            <person name="Saw J.H."/>
            <person name="Schatz M."/>
            <person name="Brown M.V."/>
            <person name="Kunkel D.D."/>
            <person name="Foster J.S."/>
            <person name="Shick H."/>
            <person name="Christensen S."/>
            <person name="Hou S."/>
            <person name="Wan X."/>
            <person name="Donachie S.P."/>
        </authorList>
    </citation>
    <scope>NUCLEOTIDE SEQUENCE [LARGE SCALE GENOMIC DNA]</scope>
    <source>
        <strain evidence="5">JS</strain>
    </source>
</reference>
<dbReference type="EMBL" id="CP003587">
    <property type="protein sequence ID" value="AGY59978.1"/>
    <property type="molecule type" value="Genomic_DNA"/>
</dbReference>
<gene>
    <name evidence="4" type="primary">pleD</name>
    <name evidence="4" type="ORF">GKIL_3732</name>
</gene>
<evidence type="ECO:0000256" key="1">
    <source>
        <dbReference type="ARBA" id="ARBA00022553"/>
    </source>
</evidence>
<dbReference type="InterPro" id="IPR011006">
    <property type="entry name" value="CheY-like_superfamily"/>
</dbReference>
<keyword evidence="1 2" id="KW-0597">Phosphoprotein</keyword>
<dbReference type="PANTHER" id="PTHR45339">
    <property type="entry name" value="HYBRID SIGNAL TRANSDUCTION HISTIDINE KINASE J"/>
    <property type="match status" value="1"/>
</dbReference>
<organism evidence="4 5">
    <name type="scientific">Gloeobacter kilaueensis (strain ATCC BAA-2537 / CCAP 1431/1 / ULC 316 / JS1)</name>
    <dbReference type="NCBI Taxonomy" id="1183438"/>
    <lineage>
        <taxon>Bacteria</taxon>
        <taxon>Bacillati</taxon>
        <taxon>Cyanobacteriota</taxon>
        <taxon>Cyanophyceae</taxon>
        <taxon>Gloeobacterales</taxon>
        <taxon>Gloeobacteraceae</taxon>
        <taxon>Gloeobacter</taxon>
    </lineage>
</organism>
<dbReference type="AlphaFoldDB" id="U5QM78"/>
<dbReference type="Proteomes" id="UP000017396">
    <property type="component" value="Chromosome"/>
</dbReference>
<keyword evidence="4" id="KW-0808">Transferase</keyword>
<dbReference type="PANTHER" id="PTHR45339:SF3">
    <property type="entry name" value="HISTIDINE KINASE"/>
    <property type="match status" value="1"/>
</dbReference>
<dbReference type="RefSeq" id="WP_023175294.1">
    <property type="nucleotide sequence ID" value="NC_022600.1"/>
</dbReference>
<feature type="domain" description="Response regulatory" evidence="3">
    <location>
        <begin position="3"/>
        <end position="117"/>
    </location>
</feature>
<evidence type="ECO:0000259" key="3">
    <source>
        <dbReference type="PROSITE" id="PS50110"/>
    </source>
</evidence>
<dbReference type="OrthoDB" id="514180at2"/>
<dbReference type="HOGENOM" id="CLU_000445_69_17_3"/>
<dbReference type="Gene3D" id="3.40.50.2300">
    <property type="match status" value="1"/>
</dbReference>
<dbReference type="GO" id="GO:0000160">
    <property type="term" value="P:phosphorelay signal transduction system"/>
    <property type="evidence" value="ECO:0007669"/>
    <property type="project" value="InterPro"/>
</dbReference>
<protein>
    <submittedName>
        <fullName evidence="4">Hybrid sensory kinase in two-component regulatory system with RcsB and YojN</fullName>
    </submittedName>
</protein>
<dbReference type="SUPFAM" id="SSF52172">
    <property type="entry name" value="CheY-like"/>
    <property type="match status" value="1"/>
</dbReference>
<proteinExistence type="predicted"/>
<dbReference type="InterPro" id="IPR001789">
    <property type="entry name" value="Sig_transdc_resp-reg_receiver"/>
</dbReference>
<name>U5QM78_GLOK1</name>
<evidence type="ECO:0000313" key="4">
    <source>
        <dbReference type="EMBL" id="AGY59978.1"/>
    </source>
</evidence>